<dbReference type="Proteomes" id="UP001271890">
    <property type="component" value="Unassembled WGS sequence"/>
</dbReference>
<comment type="caution">
    <text evidence="1">The sequence shown here is derived from an EMBL/GenBank/DDBJ whole genome shotgun (WGS) entry which is preliminary data.</text>
</comment>
<gene>
    <name evidence="1" type="ORF">FE392_15770</name>
</gene>
<keyword evidence="2" id="KW-1185">Reference proteome</keyword>
<evidence type="ECO:0000313" key="2">
    <source>
        <dbReference type="Proteomes" id="UP001271890"/>
    </source>
</evidence>
<accession>A0ABU4SDH6</accession>
<evidence type="ECO:0000313" key="1">
    <source>
        <dbReference type="EMBL" id="MDX7988766.1"/>
    </source>
</evidence>
<reference evidence="2" key="1">
    <citation type="journal article" date="2024" name="Toxins">
        <title>Genome Sequence Analysis of Native Xenorhabdus Strains Isolated from Entomopathogenic Nematodes in Argentina.</title>
        <authorList>
            <person name="Palma L."/>
            <person name="Frizzo L."/>
            <person name="Kaiser S."/>
            <person name="Berry C."/>
            <person name="Caballero P."/>
            <person name="Bode H.B."/>
            <person name="Del Valle E.E."/>
        </authorList>
    </citation>
    <scope>NUCLEOTIDE SEQUENCE [LARGE SCALE GENOMIC DNA]</scope>
    <source>
        <strain evidence="2">12</strain>
    </source>
</reference>
<dbReference type="EMBL" id="VCDN01000065">
    <property type="protein sequence ID" value="MDX7988766.1"/>
    <property type="molecule type" value="Genomic_DNA"/>
</dbReference>
<protein>
    <submittedName>
        <fullName evidence="1">Tail assembly chaperone</fullName>
    </submittedName>
</protein>
<sequence>MIHSPLLHFAFTLAEQLGEIDPYRILSLPASTLNKWQAYYRLKNRKQSGCPPVAHVSSPRDMVQTQCDAVMKLLG</sequence>
<proteinExistence type="predicted"/>
<name>A0ABU4SDH6_9GAMM</name>
<organism evidence="1 2">
    <name type="scientific">Xenorhabdus santafensis</name>
    <dbReference type="NCBI Taxonomy" id="2582833"/>
    <lineage>
        <taxon>Bacteria</taxon>
        <taxon>Pseudomonadati</taxon>
        <taxon>Pseudomonadota</taxon>
        <taxon>Gammaproteobacteria</taxon>
        <taxon>Enterobacterales</taxon>
        <taxon>Morganellaceae</taxon>
        <taxon>Xenorhabdus</taxon>
    </lineage>
</organism>